<comment type="cofactor">
    <cofactor evidence="1">
        <name>FAD</name>
        <dbReference type="ChEBI" id="CHEBI:57692"/>
    </cofactor>
</comment>
<dbReference type="Gene3D" id="3.50.50.60">
    <property type="entry name" value="FAD/NAD(P)-binding domain"/>
    <property type="match status" value="2"/>
</dbReference>
<keyword evidence="9" id="KW-1185">Reference proteome</keyword>
<evidence type="ECO:0000256" key="2">
    <source>
        <dbReference type="ARBA" id="ARBA00010790"/>
    </source>
</evidence>
<accession>A0A5C4XJX9</accession>
<feature type="domain" description="FAD-binding" evidence="6">
    <location>
        <begin position="12"/>
        <end position="50"/>
    </location>
</feature>
<dbReference type="GO" id="GO:0016614">
    <property type="term" value="F:oxidoreductase activity, acting on CH-OH group of donors"/>
    <property type="evidence" value="ECO:0007669"/>
    <property type="project" value="InterPro"/>
</dbReference>
<dbReference type="AlphaFoldDB" id="A0A5C4XJX9"/>
<keyword evidence="3" id="KW-0285">Flavoprotein</keyword>
<feature type="domain" description="Glucose-methanol-choline oxidoreductase C-terminal" evidence="7">
    <location>
        <begin position="387"/>
        <end position="508"/>
    </location>
</feature>
<dbReference type="OrthoDB" id="9798604at2"/>
<dbReference type="PANTHER" id="PTHR42784">
    <property type="entry name" value="PYRANOSE 2-OXIDASE"/>
    <property type="match status" value="1"/>
</dbReference>
<keyword evidence="5" id="KW-0560">Oxidoreductase</keyword>
<dbReference type="GO" id="GO:0071949">
    <property type="term" value="F:FAD binding"/>
    <property type="evidence" value="ECO:0007669"/>
    <property type="project" value="InterPro"/>
</dbReference>
<evidence type="ECO:0000259" key="6">
    <source>
        <dbReference type="Pfam" id="PF01494"/>
    </source>
</evidence>
<dbReference type="PANTHER" id="PTHR42784:SF1">
    <property type="entry name" value="PYRANOSE 2-OXIDASE"/>
    <property type="match status" value="1"/>
</dbReference>
<comment type="caution">
    <text evidence="8">The sequence shown here is derived from an EMBL/GenBank/DDBJ whole genome shotgun (WGS) entry which is preliminary data.</text>
</comment>
<evidence type="ECO:0000256" key="1">
    <source>
        <dbReference type="ARBA" id="ARBA00001974"/>
    </source>
</evidence>
<evidence type="ECO:0000313" key="8">
    <source>
        <dbReference type="EMBL" id="TNM63752.1"/>
    </source>
</evidence>
<protein>
    <submittedName>
        <fullName evidence="8">GMC family oxidoreductase</fullName>
    </submittedName>
</protein>
<evidence type="ECO:0000256" key="3">
    <source>
        <dbReference type="ARBA" id="ARBA00022630"/>
    </source>
</evidence>
<dbReference type="InterPro" id="IPR036188">
    <property type="entry name" value="FAD/NAD-bd_sf"/>
</dbReference>
<dbReference type="Pfam" id="PF05199">
    <property type="entry name" value="GMC_oxred_C"/>
    <property type="match status" value="1"/>
</dbReference>
<dbReference type="Pfam" id="PF01494">
    <property type="entry name" value="FAD_binding_3"/>
    <property type="match status" value="1"/>
</dbReference>
<dbReference type="InterPro" id="IPR002938">
    <property type="entry name" value="FAD-bd"/>
</dbReference>
<dbReference type="RefSeq" id="WP_139676658.1">
    <property type="nucleotide sequence ID" value="NZ_VDMN01000002.1"/>
</dbReference>
<evidence type="ECO:0000313" key="9">
    <source>
        <dbReference type="Proteomes" id="UP000311605"/>
    </source>
</evidence>
<organism evidence="8 9">
    <name type="scientific">Aliirhizobium smilacinae</name>
    <dbReference type="NCBI Taxonomy" id="1395944"/>
    <lineage>
        <taxon>Bacteria</taxon>
        <taxon>Pseudomonadati</taxon>
        <taxon>Pseudomonadota</taxon>
        <taxon>Alphaproteobacteria</taxon>
        <taxon>Hyphomicrobiales</taxon>
        <taxon>Rhizobiaceae</taxon>
        <taxon>Aliirhizobium</taxon>
    </lineage>
</organism>
<sequence length="528" mass="58724">MLSSRDILNTEFDVCVVGAGPVGVCIALTLGRAGIRTILLERGARNAIPPKKQEGVRLDDAVPHAPDHDTLAFGLGGTSSRWGGRCVELDDIDFEHRDYLGEEARWPITHSELEPHYTEAAQLMKAPRPHNASISNEAFIESVESWAFPRNTATANRETLLSSKDLHILLDAQLIKLNFDSATSRAVSATIRCDRQLGTVRATHFVLACGGRENSRILLNLQAQFPDLFAGEEGPLGRYYMGHLTGQIAQIRFQSDAIAEQFFYKRQQDGRFTRRRLQPSPQTQRNLGVLNTVMWPHSSDVGKLPPRQPLASAVFLREVLAGKRSASRQDCITHGMFLMRHPINGLASISKVAHDRYFYGLPHLQVRDAHNEYGLSYHAEQAPRRLSRVQLVNDPDQDGQFGISTEFSYCPEDYQSVLRIHHSFDEWLRKAGLGSLRFLEGDLEEMVISQAHDGYHQIGLTRMGSNRQDGVVDADCRTFDIDNLFVAGSCVFPTSGQANPTFPAVAFGVRLAHHLVSLVARAQPAKTA</sequence>
<keyword evidence="4" id="KW-0274">FAD</keyword>
<name>A0A5C4XJX9_9HYPH</name>
<gene>
    <name evidence="8" type="ORF">FHP24_13270</name>
</gene>
<dbReference type="InterPro" id="IPR007867">
    <property type="entry name" value="GMC_OxRtase_C"/>
</dbReference>
<dbReference type="InterPro" id="IPR051473">
    <property type="entry name" value="P2Ox-like"/>
</dbReference>
<dbReference type="EMBL" id="VDMN01000002">
    <property type="protein sequence ID" value="TNM63752.1"/>
    <property type="molecule type" value="Genomic_DNA"/>
</dbReference>
<reference evidence="8 9" key="1">
    <citation type="submission" date="2019-06" db="EMBL/GenBank/DDBJ databases">
        <title>The draft genome of Rhizobium smilacinae PTYR-5.</title>
        <authorList>
            <person name="Liu L."/>
            <person name="Li L."/>
            <person name="Zhang X."/>
        </authorList>
    </citation>
    <scope>NUCLEOTIDE SEQUENCE [LARGE SCALE GENOMIC DNA]</scope>
    <source>
        <strain evidence="8 9">PTYR-5</strain>
    </source>
</reference>
<evidence type="ECO:0000259" key="7">
    <source>
        <dbReference type="Pfam" id="PF05199"/>
    </source>
</evidence>
<evidence type="ECO:0000256" key="5">
    <source>
        <dbReference type="ARBA" id="ARBA00023002"/>
    </source>
</evidence>
<dbReference type="SUPFAM" id="SSF51905">
    <property type="entry name" value="FAD/NAD(P)-binding domain"/>
    <property type="match status" value="1"/>
</dbReference>
<dbReference type="Proteomes" id="UP000311605">
    <property type="component" value="Unassembled WGS sequence"/>
</dbReference>
<evidence type="ECO:0000256" key="4">
    <source>
        <dbReference type="ARBA" id="ARBA00022827"/>
    </source>
</evidence>
<comment type="similarity">
    <text evidence="2">Belongs to the GMC oxidoreductase family.</text>
</comment>
<proteinExistence type="inferred from homology"/>